<keyword evidence="2 3" id="KW-0802">TPR repeat</keyword>
<dbReference type="SUPFAM" id="SSF48452">
    <property type="entry name" value="TPR-like"/>
    <property type="match status" value="1"/>
</dbReference>
<evidence type="ECO:0000313" key="5">
    <source>
        <dbReference type="Proteomes" id="UP000183085"/>
    </source>
</evidence>
<evidence type="ECO:0000256" key="3">
    <source>
        <dbReference type="PROSITE-ProRule" id="PRU00339"/>
    </source>
</evidence>
<dbReference type="Proteomes" id="UP000183085">
    <property type="component" value="Unassembled WGS sequence"/>
</dbReference>
<dbReference type="AlphaFoldDB" id="A0A1J5E4A4"/>
<protein>
    <submittedName>
        <fullName evidence="4">Uncharacterized protein</fullName>
    </submittedName>
</protein>
<reference evidence="4 5" key="1">
    <citation type="journal article" date="2016" name="Environ. Microbiol.">
        <title>Genomic resolution of a cold subsurface aquifer community provides metabolic insights for novel microbes adapted to high CO concentrations.</title>
        <authorList>
            <person name="Probst A.J."/>
            <person name="Castelle C.J."/>
            <person name="Singh A."/>
            <person name="Brown C.T."/>
            <person name="Anantharaman K."/>
            <person name="Sharon I."/>
            <person name="Hug L.A."/>
            <person name="Burstein D."/>
            <person name="Emerson J.B."/>
            <person name="Thomas B.C."/>
            <person name="Banfield J.F."/>
        </authorList>
    </citation>
    <scope>NUCLEOTIDE SEQUENCE [LARGE SCALE GENOMIC DNA]</scope>
    <source>
        <strain evidence="4">CG2_30_40_21</strain>
    </source>
</reference>
<dbReference type="Gene3D" id="1.25.40.10">
    <property type="entry name" value="Tetratricopeptide repeat domain"/>
    <property type="match status" value="4"/>
</dbReference>
<dbReference type="STRING" id="1817895.AUJ95_05600"/>
<dbReference type="Pfam" id="PF07719">
    <property type="entry name" value="TPR_2"/>
    <property type="match status" value="1"/>
</dbReference>
<dbReference type="PROSITE" id="PS50005">
    <property type="entry name" value="TPR"/>
    <property type="match status" value="5"/>
</dbReference>
<organism evidence="4 5">
    <name type="scientific">Candidatus Desantisbacteria bacterium CG2_30_40_21</name>
    <dbReference type="NCBI Taxonomy" id="1817895"/>
    <lineage>
        <taxon>Bacteria</taxon>
        <taxon>Candidatus Desantisiibacteriota</taxon>
    </lineage>
</organism>
<dbReference type="PANTHER" id="PTHR44943:SF8">
    <property type="entry name" value="TPR REPEAT-CONTAINING PROTEIN MJ0263"/>
    <property type="match status" value="1"/>
</dbReference>
<dbReference type="PANTHER" id="PTHR44943">
    <property type="entry name" value="CELLULOSE SYNTHASE OPERON PROTEIN C"/>
    <property type="match status" value="1"/>
</dbReference>
<dbReference type="Pfam" id="PF13181">
    <property type="entry name" value="TPR_8"/>
    <property type="match status" value="1"/>
</dbReference>
<keyword evidence="1" id="KW-0677">Repeat</keyword>
<proteinExistence type="predicted"/>
<dbReference type="InterPro" id="IPR019734">
    <property type="entry name" value="TPR_rpt"/>
</dbReference>
<dbReference type="EMBL" id="MNYI01000150">
    <property type="protein sequence ID" value="OIP39410.1"/>
    <property type="molecule type" value="Genomic_DNA"/>
</dbReference>
<dbReference type="SUPFAM" id="SSF81901">
    <property type="entry name" value="HCP-like"/>
    <property type="match status" value="1"/>
</dbReference>
<feature type="repeat" description="TPR" evidence="3">
    <location>
        <begin position="494"/>
        <end position="527"/>
    </location>
</feature>
<dbReference type="InterPro" id="IPR051685">
    <property type="entry name" value="Ycf3/AcsC/BcsC/TPR_MFPF"/>
</dbReference>
<dbReference type="Gene3D" id="3.40.50.10610">
    <property type="entry name" value="ABC-type transport auxiliary lipoprotein component"/>
    <property type="match status" value="1"/>
</dbReference>
<sequence>MNLFGFYNTYFAQVLKKVTIIISLCWLLVSFPLSGFSWAANETMLKGNEYFQKGNYQQAIIAYQRTVKLNPYHKIAYCNLGKCYQRLNLFDKAEKCLKRALELDPDYIEALNKLGMVYKYQKKYKEAWKCYTRVLEINPIDAEVHYNLASLFQKKRDFERAISHGKQAVKINPNYVAAFIKLGNIYWESYRDADKALENYKKAKEIEPGNKLVKSSLAEMYLQKGLIKDAERECLEIVNLGPLFLPALQQLIKIYANQGMYEKIRPLCQKIISTTPSDNDIPLYSSVLSNMIALLIDHGMDKNAATLSQKLTSLTPSSKTFKAYLATLTNLITLVFDKKRYEKAVPFCKRITTLVPSNKALDSYCNTLNRLIRLYFNHKRYKESIPLCQRLTVISPSDKIAYYQLSIAYKGMGGYKGCVRAATKACQKDSADEMCWHILEKGILDLDWQRVGTPLRNDCSKRHLEMAQQYLGLGNTILAEYEYKKAKQLNPQSVPVRLGLAKYYKGQGLLPESIEELKKVVELDPENMEAKDEIEMGWKQKTTSPVSPLLPDVKKRRVAVIFSAKNPVHLEIDKIAEEIIEELLANSFTISPVAIKNIQTQMDNTGLNTVNNLRKAVQLARSLQASYLLFGEIQEEKGRVCIESQLLNLKGEKLKKGSKFLHVSRNSDRLTKCLAYLSQDISNFFPIHGEIISSNRTNVTINLGEKHGVKPSFICDALDPDGHKIAEIEIITVNNSTSQGIITTISGRNQLSPHNRVSLRKGQVVKVEKKKGGKAEKKKK</sequence>
<evidence type="ECO:0000313" key="4">
    <source>
        <dbReference type="EMBL" id="OIP39410.1"/>
    </source>
</evidence>
<dbReference type="PROSITE" id="PS50293">
    <property type="entry name" value="TPR_REGION"/>
    <property type="match status" value="3"/>
</dbReference>
<feature type="repeat" description="TPR" evidence="3">
    <location>
        <begin position="108"/>
        <end position="141"/>
    </location>
</feature>
<dbReference type="InterPro" id="IPR013105">
    <property type="entry name" value="TPR_2"/>
</dbReference>
<feature type="repeat" description="TPR" evidence="3">
    <location>
        <begin position="74"/>
        <end position="107"/>
    </location>
</feature>
<name>A0A1J5E4A4_9BACT</name>
<dbReference type="SMART" id="SM00028">
    <property type="entry name" value="TPR"/>
    <property type="match status" value="11"/>
</dbReference>
<feature type="repeat" description="TPR" evidence="3">
    <location>
        <begin position="142"/>
        <end position="175"/>
    </location>
</feature>
<dbReference type="Pfam" id="PF00515">
    <property type="entry name" value="TPR_1"/>
    <property type="match status" value="2"/>
</dbReference>
<comment type="caution">
    <text evidence="4">The sequence shown here is derived from an EMBL/GenBank/DDBJ whole genome shotgun (WGS) entry which is preliminary data.</text>
</comment>
<gene>
    <name evidence="4" type="ORF">AUJ95_05600</name>
</gene>
<feature type="repeat" description="TPR" evidence="3">
    <location>
        <begin position="40"/>
        <end position="73"/>
    </location>
</feature>
<evidence type="ECO:0000256" key="1">
    <source>
        <dbReference type="ARBA" id="ARBA00022737"/>
    </source>
</evidence>
<accession>A0A1J5E4A4</accession>
<evidence type="ECO:0000256" key="2">
    <source>
        <dbReference type="ARBA" id="ARBA00022803"/>
    </source>
</evidence>
<dbReference type="InterPro" id="IPR011990">
    <property type="entry name" value="TPR-like_helical_dom_sf"/>
</dbReference>